<dbReference type="PANTHER" id="PTHR24286:SF384">
    <property type="entry name" value="P450, PUTATIVE (EUROFUNG)-RELATED"/>
    <property type="match status" value="1"/>
</dbReference>
<comment type="caution">
    <text evidence="8">The sequence shown here is derived from an EMBL/GenBank/DDBJ whole genome shotgun (WGS) entry which is preliminary data.</text>
</comment>
<dbReference type="GO" id="GO:0004497">
    <property type="term" value="F:monooxygenase activity"/>
    <property type="evidence" value="ECO:0007669"/>
    <property type="project" value="UniProtKB-KW"/>
</dbReference>
<name>A0AA38CFC2_TAXCH</name>
<sequence length="234" mass="26813">NHVVKVSSEIQRHINQKWKGKDEVKVLPLIRSLVFSIASSLFFGINDEHQQERLHHLLETIVMGTASIPLDFPGSGFRRGLQARSKLDGIVISYMKSRRSDLRSGAASSDQDLLSVLLTFKDERGNPLTDKEILDKFSVILHAYMTQTISPLTLIFKLMSSNTECYENVVQEQLQILSNKEKGEEIGWKDLKSMKYTWQAIQETLRIFPPVYGIFRKALTDIHYDGYTIPKGWK</sequence>
<dbReference type="GO" id="GO:0016705">
    <property type="term" value="F:oxidoreductase activity, acting on paired donors, with incorporation or reduction of molecular oxygen"/>
    <property type="evidence" value="ECO:0007669"/>
    <property type="project" value="InterPro"/>
</dbReference>
<dbReference type="GO" id="GO:0016125">
    <property type="term" value="P:sterol metabolic process"/>
    <property type="evidence" value="ECO:0007669"/>
    <property type="project" value="TreeGrafter"/>
</dbReference>
<evidence type="ECO:0000256" key="4">
    <source>
        <dbReference type="ARBA" id="ARBA00022723"/>
    </source>
</evidence>
<evidence type="ECO:0000313" key="8">
    <source>
        <dbReference type="EMBL" id="KAH9299010.1"/>
    </source>
</evidence>
<evidence type="ECO:0000313" key="9">
    <source>
        <dbReference type="Proteomes" id="UP000824469"/>
    </source>
</evidence>
<dbReference type="GO" id="GO:0020037">
    <property type="term" value="F:heme binding"/>
    <property type="evidence" value="ECO:0007669"/>
    <property type="project" value="InterPro"/>
</dbReference>
<dbReference type="EMBL" id="JAHRHJ020000010">
    <property type="protein sequence ID" value="KAH9299010.1"/>
    <property type="molecule type" value="Genomic_DNA"/>
</dbReference>
<evidence type="ECO:0008006" key="10">
    <source>
        <dbReference type="Google" id="ProtNLM"/>
    </source>
</evidence>
<dbReference type="AlphaFoldDB" id="A0AA38CFC2"/>
<comment type="similarity">
    <text evidence="2">Belongs to the cytochrome P450 family.</text>
</comment>
<dbReference type="OMA" id="WHGSMSP"/>
<keyword evidence="7" id="KW-0503">Monooxygenase</keyword>
<gene>
    <name evidence="8" type="ORF">KI387_030692</name>
</gene>
<evidence type="ECO:0000256" key="2">
    <source>
        <dbReference type="ARBA" id="ARBA00010617"/>
    </source>
</evidence>
<comment type="pathway">
    <text evidence="1">Alkaloid biosynthesis.</text>
</comment>
<protein>
    <recommendedName>
        <fullName evidence="10">Taxadiene 5-alpha hydroxylase</fullName>
    </recommendedName>
</protein>
<feature type="non-terminal residue" evidence="8">
    <location>
        <position position="234"/>
    </location>
</feature>
<dbReference type="InterPro" id="IPR001128">
    <property type="entry name" value="Cyt_P450"/>
</dbReference>
<dbReference type="Pfam" id="PF00067">
    <property type="entry name" value="p450"/>
    <property type="match status" value="1"/>
</dbReference>
<organism evidence="8 9">
    <name type="scientific">Taxus chinensis</name>
    <name type="common">Chinese yew</name>
    <name type="synonym">Taxus wallichiana var. chinensis</name>
    <dbReference type="NCBI Taxonomy" id="29808"/>
    <lineage>
        <taxon>Eukaryota</taxon>
        <taxon>Viridiplantae</taxon>
        <taxon>Streptophyta</taxon>
        <taxon>Embryophyta</taxon>
        <taxon>Tracheophyta</taxon>
        <taxon>Spermatophyta</taxon>
        <taxon>Pinopsida</taxon>
        <taxon>Pinidae</taxon>
        <taxon>Conifers II</taxon>
        <taxon>Cupressales</taxon>
        <taxon>Taxaceae</taxon>
        <taxon>Taxus</taxon>
    </lineage>
</organism>
<reference evidence="8 9" key="1">
    <citation type="journal article" date="2021" name="Nat. Plants">
        <title>The Taxus genome provides insights into paclitaxel biosynthesis.</title>
        <authorList>
            <person name="Xiong X."/>
            <person name="Gou J."/>
            <person name="Liao Q."/>
            <person name="Li Y."/>
            <person name="Zhou Q."/>
            <person name="Bi G."/>
            <person name="Li C."/>
            <person name="Du R."/>
            <person name="Wang X."/>
            <person name="Sun T."/>
            <person name="Guo L."/>
            <person name="Liang H."/>
            <person name="Lu P."/>
            <person name="Wu Y."/>
            <person name="Zhang Z."/>
            <person name="Ro D.K."/>
            <person name="Shang Y."/>
            <person name="Huang S."/>
            <person name="Yan J."/>
        </authorList>
    </citation>
    <scope>NUCLEOTIDE SEQUENCE [LARGE SCALE GENOMIC DNA]</scope>
    <source>
        <strain evidence="8">Ta-2019</strain>
    </source>
</reference>
<keyword evidence="9" id="KW-1185">Reference proteome</keyword>
<proteinExistence type="inferred from homology"/>
<evidence type="ECO:0000256" key="5">
    <source>
        <dbReference type="ARBA" id="ARBA00023002"/>
    </source>
</evidence>
<accession>A0AA38CFC2</accession>
<keyword evidence="5" id="KW-0560">Oxidoreductase</keyword>
<dbReference type="PANTHER" id="PTHR24286">
    <property type="entry name" value="CYTOCHROME P450 26"/>
    <property type="match status" value="1"/>
</dbReference>
<evidence type="ECO:0000256" key="3">
    <source>
        <dbReference type="ARBA" id="ARBA00022617"/>
    </source>
</evidence>
<dbReference type="InterPro" id="IPR036396">
    <property type="entry name" value="Cyt_P450_sf"/>
</dbReference>
<keyword evidence="6" id="KW-0408">Iron</keyword>
<feature type="non-terminal residue" evidence="8">
    <location>
        <position position="1"/>
    </location>
</feature>
<dbReference type="GO" id="GO:0005506">
    <property type="term" value="F:iron ion binding"/>
    <property type="evidence" value="ECO:0007669"/>
    <property type="project" value="InterPro"/>
</dbReference>
<keyword evidence="4" id="KW-0479">Metal-binding</keyword>
<keyword evidence="3" id="KW-0349">Heme</keyword>
<dbReference type="SUPFAM" id="SSF48264">
    <property type="entry name" value="Cytochrome P450"/>
    <property type="match status" value="1"/>
</dbReference>
<dbReference type="Proteomes" id="UP000824469">
    <property type="component" value="Unassembled WGS sequence"/>
</dbReference>
<dbReference type="Gene3D" id="1.10.630.10">
    <property type="entry name" value="Cytochrome P450"/>
    <property type="match status" value="1"/>
</dbReference>
<evidence type="ECO:0000256" key="7">
    <source>
        <dbReference type="ARBA" id="ARBA00023033"/>
    </source>
</evidence>
<evidence type="ECO:0000256" key="1">
    <source>
        <dbReference type="ARBA" id="ARBA00004913"/>
    </source>
</evidence>
<evidence type="ECO:0000256" key="6">
    <source>
        <dbReference type="ARBA" id="ARBA00023004"/>
    </source>
</evidence>